<keyword evidence="1" id="KW-1133">Transmembrane helix</keyword>
<dbReference type="Proteomes" id="UP001612415">
    <property type="component" value="Unassembled WGS sequence"/>
</dbReference>
<feature type="transmembrane region" description="Helical" evidence="1">
    <location>
        <begin position="52"/>
        <end position="69"/>
    </location>
</feature>
<keyword evidence="1" id="KW-0472">Membrane</keyword>
<sequence length="76" mass="8077">MNPRTTLLDNLRTTPLLDPRKTLPVMAELLAWWAALAVLWLVFISTVDPLELAVGAGAAAVGALAARAARRAVTGR</sequence>
<comment type="caution">
    <text evidence="2">The sequence shown here is derived from an EMBL/GenBank/DDBJ whole genome shotgun (WGS) entry which is preliminary data.</text>
</comment>
<gene>
    <name evidence="2" type="ORF">ACIA8P_11050</name>
</gene>
<evidence type="ECO:0000313" key="2">
    <source>
        <dbReference type="EMBL" id="MFI5675192.1"/>
    </source>
</evidence>
<dbReference type="RefSeq" id="WP_398656581.1">
    <property type="nucleotide sequence ID" value="NZ_JBITDC010000004.1"/>
</dbReference>
<proteinExistence type="predicted"/>
<accession>A0ABW7XYM6</accession>
<organism evidence="2 3">
    <name type="scientific">Streptomyces cellulosae</name>
    <dbReference type="NCBI Taxonomy" id="1968"/>
    <lineage>
        <taxon>Bacteria</taxon>
        <taxon>Bacillati</taxon>
        <taxon>Actinomycetota</taxon>
        <taxon>Actinomycetes</taxon>
        <taxon>Kitasatosporales</taxon>
        <taxon>Streptomycetaceae</taxon>
        <taxon>Streptomyces</taxon>
    </lineage>
</organism>
<reference evidence="2 3" key="1">
    <citation type="submission" date="2024-10" db="EMBL/GenBank/DDBJ databases">
        <title>The Natural Products Discovery Center: Release of the First 8490 Sequenced Strains for Exploring Actinobacteria Biosynthetic Diversity.</title>
        <authorList>
            <person name="Kalkreuter E."/>
            <person name="Kautsar S.A."/>
            <person name="Yang D."/>
            <person name="Bader C.D."/>
            <person name="Teijaro C.N."/>
            <person name="Fluegel L."/>
            <person name="Davis C.M."/>
            <person name="Simpson J.R."/>
            <person name="Lauterbach L."/>
            <person name="Steele A.D."/>
            <person name="Gui C."/>
            <person name="Meng S."/>
            <person name="Li G."/>
            <person name="Viehrig K."/>
            <person name="Ye F."/>
            <person name="Su P."/>
            <person name="Kiefer A.F."/>
            <person name="Nichols A."/>
            <person name="Cepeda A.J."/>
            <person name="Yan W."/>
            <person name="Fan B."/>
            <person name="Jiang Y."/>
            <person name="Adhikari A."/>
            <person name="Zheng C.-J."/>
            <person name="Schuster L."/>
            <person name="Cowan T.M."/>
            <person name="Smanski M.J."/>
            <person name="Chevrette M.G."/>
            <person name="De Carvalho L.P.S."/>
            <person name="Shen B."/>
        </authorList>
    </citation>
    <scope>NUCLEOTIDE SEQUENCE [LARGE SCALE GENOMIC DNA]</scope>
    <source>
        <strain evidence="2 3">NPDC051599</strain>
    </source>
</reference>
<evidence type="ECO:0000256" key="1">
    <source>
        <dbReference type="SAM" id="Phobius"/>
    </source>
</evidence>
<name>A0ABW7XYM6_STRCE</name>
<keyword evidence="1" id="KW-0812">Transmembrane</keyword>
<protein>
    <submittedName>
        <fullName evidence="2">Uncharacterized protein</fullName>
    </submittedName>
</protein>
<evidence type="ECO:0000313" key="3">
    <source>
        <dbReference type="Proteomes" id="UP001612415"/>
    </source>
</evidence>
<dbReference type="EMBL" id="JBITDC010000004">
    <property type="protein sequence ID" value="MFI5675192.1"/>
    <property type="molecule type" value="Genomic_DNA"/>
</dbReference>
<keyword evidence="3" id="KW-1185">Reference proteome</keyword>
<feature type="transmembrane region" description="Helical" evidence="1">
    <location>
        <begin position="29"/>
        <end position="46"/>
    </location>
</feature>